<reference evidence="1" key="1">
    <citation type="submission" date="2014-09" db="EMBL/GenBank/DDBJ databases">
        <authorList>
            <person name="Magalhaes I.L.F."/>
            <person name="Oliveira U."/>
            <person name="Santos F.R."/>
            <person name="Vidigal T.H.D.A."/>
            <person name="Brescovit A.D."/>
            <person name="Santos A.J."/>
        </authorList>
    </citation>
    <scope>NUCLEOTIDE SEQUENCE</scope>
    <source>
        <tissue evidence="1">Shoot tissue taken approximately 20 cm above the soil surface</tissue>
    </source>
</reference>
<protein>
    <submittedName>
        <fullName evidence="1">Uncharacterized protein</fullName>
    </submittedName>
</protein>
<dbReference type="EMBL" id="GBRH01166201">
    <property type="protein sequence ID" value="JAE31695.1"/>
    <property type="molecule type" value="Transcribed_RNA"/>
</dbReference>
<proteinExistence type="predicted"/>
<dbReference type="AlphaFoldDB" id="A0A0A9H3C0"/>
<name>A0A0A9H3C0_ARUDO</name>
<organism evidence="1">
    <name type="scientific">Arundo donax</name>
    <name type="common">Giant reed</name>
    <name type="synonym">Donax arundinaceus</name>
    <dbReference type="NCBI Taxonomy" id="35708"/>
    <lineage>
        <taxon>Eukaryota</taxon>
        <taxon>Viridiplantae</taxon>
        <taxon>Streptophyta</taxon>
        <taxon>Embryophyta</taxon>
        <taxon>Tracheophyta</taxon>
        <taxon>Spermatophyta</taxon>
        <taxon>Magnoliopsida</taxon>
        <taxon>Liliopsida</taxon>
        <taxon>Poales</taxon>
        <taxon>Poaceae</taxon>
        <taxon>PACMAD clade</taxon>
        <taxon>Arundinoideae</taxon>
        <taxon>Arundineae</taxon>
        <taxon>Arundo</taxon>
    </lineage>
</organism>
<sequence length="30" mass="3134">MQSCSAVGSSICAAASFNSAARDRFQWQGP</sequence>
<accession>A0A0A9H3C0</accession>
<reference evidence="1" key="2">
    <citation type="journal article" date="2015" name="Data Brief">
        <title>Shoot transcriptome of the giant reed, Arundo donax.</title>
        <authorList>
            <person name="Barrero R.A."/>
            <person name="Guerrero F.D."/>
            <person name="Moolhuijzen P."/>
            <person name="Goolsby J.A."/>
            <person name="Tidwell J."/>
            <person name="Bellgard S.E."/>
            <person name="Bellgard M.I."/>
        </authorList>
    </citation>
    <scope>NUCLEOTIDE SEQUENCE</scope>
    <source>
        <tissue evidence="1">Shoot tissue taken approximately 20 cm above the soil surface</tissue>
    </source>
</reference>
<evidence type="ECO:0000313" key="1">
    <source>
        <dbReference type="EMBL" id="JAE31695.1"/>
    </source>
</evidence>